<dbReference type="Proteomes" id="UP001363151">
    <property type="component" value="Unassembled WGS sequence"/>
</dbReference>
<evidence type="ECO:0000313" key="2">
    <source>
        <dbReference type="EMBL" id="KAK7249284.1"/>
    </source>
</evidence>
<proteinExistence type="predicted"/>
<sequence>MDTTLSNERVYEMGASTLTSGKHERVDAIDGAYVATITFTSRPCATEAMALAAARQLAAPQHAATDVDMAPPAQKKRKRTADHDPMDFADSAALLREYAHRQGKSLAFDFSHKEGVGHKCVATVGGVKHWGAAKQSKASAQLDAADEFFASLSGCEPRSADPLVASWRARFSKDLADVTARCGLADRFAWRRGGLPPAVEDAHTRAFLHFAWRRGDDAPKDAVECFSAMRNYLRTSREDGMAKKRAAPDVGLTAAECRALLATHVSGKFASVLGRVARVAVAQGSQAGPDGAPWSSGGLDGKKNTLGDHEWGLFAVLDDGSGVEFSYKKLKWPGS</sequence>
<name>A0ABR1G8L0_AURAN</name>
<organism evidence="2 3">
    <name type="scientific">Aureococcus anophagefferens</name>
    <name type="common">Harmful bloom alga</name>
    <dbReference type="NCBI Taxonomy" id="44056"/>
    <lineage>
        <taxon>Eukaryota</taxon>
        <taxon>Sar</taxon>
        <taxon>Stramenopiles</taxon>
        <taxon>Ochrophyta</taxon>
        <taxon>Pelagophyceae</taxon>
        <taxon>Pelagomonadales</taxon>
        <taxon>Pelagomonadaceae</taxon>
        <taxon>Aureococcus</taxon>
    </lineage>
</organism>
<protein>
    <recommendedName>
        <fullName evidence="4">DRBM domain-containing protein</fullName>
    </recommendedName>
</protein>
<accession>A0ABR1G8L0</accession>
<gene>
    <name evidence="2" type="ORF">SO694_00047119</name>
</gene>
<evidence type="ECO:0000313" key="3">
    <source>
        <dbReference type="Proteomes" id="UP001363151"/>
    </source>
</evidence>
<evidence type="ECO:0008006" key="4">
    <source>
        <dbReference type="Google" id="ProtNLM"/>
    </source>
</evidence>
<feature type="region of interest" description="Disordered" evidence="1">
    <location>
        <begin position="61"/>
        <end position="84"/>
    </location>
</feature>
<keyword evidence="3" id="KW-1185">Reference proteome</keyword>
<reference evidence="2 3" key="1">
    <citation type="submission" date="2024-03" db="EMBL/GenBank/DDBJ databases">
        <title>Aureococcus anophagefferens CCMP1851 and Kratosvirus quantuckense: Draft genome of a second virus-susceptible host strain in the model system.</title>
        <authorList>
            <person name="Chase E."/>
            <person name="Truchon A.R."/>
            <person name="Schepens W."/>
            <person name="Wilhelm S.W."/>
        </authorList>
    </citation>
    <scope>NUCLEOTIDE SEQUENCE [LARGE SCALE GENOMIC DNA]</scope>
    <source>
        <strain evidence="2 3">CCMP1851</strain>
    </source>
</reference>
<dbReference type="EMBL" id="JBBJCI010000080">
    <property type="protein sequence ID" value="KAK7249284.1"/>
    <property type="molecule type" value="Genomic_DNA"/>
</dbReference>
<evidence type="ECO:0000256" key="1">
    <source>
        <dbReference type="SAM" id="MobiDB-lite"/>
    </source>
</evidence>
<comment type="caution">
    <text evidence="2">The sequence shown here is derived from an EMBL/GenBank/DDBJ whole genome shotgun (WGS) entry which is preliminary data.</text>
</comment>